<dbReference type="RefSeq" id="WP_229208339.1">
    <property type="nucleotide sequence ID" value="NZ_FUZA01000002.1"/>
</dbReference>
<evidence type="ECO:0000313" key="16">
    <source>
        <dbReference type="Proteomes" id="UP000190897"/>
    </source>
</evidence>
<dbReference type="PANTHER" id="PTHR46025">
    <property type="entry name" value="XYLOSYLTRANSFERASE OXT"/>
    <property type="match status" value="1"/>
</dbReference>
<keyword evidence="11" id="KW-0472">Membrane</keyword>
<evidence type="ECO:0000256" key="3">
    <source>
        <dbReference type="ARBA" id="ARBA00022676"/>
    </source>
</evidence>
<dbReference type="Pfam" id="PF02485">
    <property type="entry name" value="Branch"/>
    <property type="match status" value="1"/>
</dbReference>
<dbReference type="Proteomes" id="UP000190897">
    <property type="component" value="Unassembled WGS sequence"/>
</dbReference>
<keyword evidence="10" id="KW-0333">Golgi apparatus</keyword>
<evidence type="ECO:0000256" key="7">
    <source>
        <dbReference type="ARBA" id="ARBA00022824"/>
    </source>
</evidence>
<evidence type="ECO:0000256" key="2">
    <source>
        <dbReference type="ARBA" id="ARBA00004648"/>
    </source>
</evidence>
<name>A0A1T5DLI0_9BACT</name>
<keyword evidence="16" id="KW-1185">Reference proteome</keyword>
<sequence length="292" mass="33865">MRIFVQTIIVKIAHLILAHSQPAQVARLVKVLAHSDAYFFLHIDKKAAISAFEEVLPRERVYFIEKRETVGWGAYSIVQATVNGLTQIASSGLDIGYINLLSGSDYPLKRADEIHDFFQKQNGENFMEFQSVTHEWTEAIPRLTQYHLTNYNFPGKYLVQKWMNKLLPARSMPDNLVPVGKSQWLSITMDAARHILSYLQAHPRVVNYFKHTWAPDEIVFQTILYNSHFRDKMVNDNLRYIQWKEGKASPETLTMKDQAKLSEAKALFARKFDMSSQPEILDYLDKKIFSYT</sequence>
<reference evidence="16" key="1">
    <citation type="submission" date="2017-02" db="EMBL/GenBank/DDBJ databases">
        <authorList>
            <person name="Varghese N."/>
            <person name="Submissions S."/>
        </authorList>
    </citation>
    <scope>NUCLEOTIDE SEQUENCE [LARGE SCALE GENOMIC DNA]</scope>
    <source>
        <strain evidence="16">DSM 22270</strain>
    </source>
</reference>
<keyword evidence="13" id="KW-0325">Glycoprotein</keyword>
<comment type="subcellular location">
    <subcellularLocation>
        <location evidence="2">Endoplasmic reticulum membrane</location>
        <topology evidence="2">Single-pass type II membrane protein</topology>
    </subcellularLocation>
    <subcellularLocation>
        <location evidence="1">Golgi apparatus membrane</location>
        <topology evidence="1">Single-pass type II membrane protein</topology>
    </subcellularLocation>
</comment>
<evidence type="ECO:0000256" key="12">
    <source>
        <dbReference type="ARBA" id="ARBA00023157"/>
    </source>
</evidence>
<evidence type="ECO:0000256" key="11">
    <source>
        <dbReference type="ARBA" id="ARBA00023136"/>
    </source>
</evidence>
<dbReference type="GO" id="GO:0030158">
    <property type="term" value="F:protein xylosyltransferase activity"/>
    <property type="evidence" value="ECO:0007669"/>
    <property type="project" value="InterPro"/>
</dbReference>
<dbReference type="InterPro" id="IPR003406">
    <property type="entry name" value="Glyco_trans_14"/>
</dbReference>
<accession>A0A1T5DLI0</accession>
<dbReference type="STRING" id="651661.SAMN05660293_01719"/>
<dbReference type="PANTHER" id="PTHR46025:SF3">
    <property type="entry name" value="XYLOSYLTRANSFERASE OXT"/>
    <property type="match status" value="1"/>
</dbReference>
<evidence type="ECO:0000256" key="10">
    <source>
        <dbReference type="ARBA" id="ARBA00023034"/>
    </source>
</evidence>
<proteinExistence type="predicted"/>
<keyword evidence="3" id="KW-0328">Glycosyltransferase</keyword>
<dbReference type="GO" id="GO:0015012">
    <property type="term" value="P:heparan sulfate proteoglycan biosynthetic process"/>
    <property type="evidence" value="ECO:0007669"/>
    <property type="project" value="TreeGrafter"/>
</dbReference>
<evidence type="ECO:0000256" key="1">
    <source>
        <dbReference type="ARBA" id="ARBA00004323"/>
    </source>
</evidence>
<keyword evidence="6" id="KW-0479">Metal-binding</keyword>
<keyword evidence="5" id="KW-0812">Transmembrane</keyword>
<dbReference type="GO" id="GO:0046872">
    <property type="term" value="F:metal ion binding"/>
    <property type="evidence" value="ECO:0007669"/>
    <property type="project" value="UniProtKB-KW"/>
</dbReference>
<evidence type="ECO:0000256" key="6">
    <source>
        <dbReference type="ARBA" id="ARBA00022723"/>
    </source>
</evidence>
<keyword evidence="9" id="KW-1133">Transmembrane helix</keyword>
<gene>
    <name evidence="15" type="ORF">SAMN05660293_01719</name>
</gene>
<protein>
    <recommendedName>
        <fullName evidence="14">Peptide O-xylosyltransferase</fullName>
    </recommendedName>
</protein>
<evidence type="ECO:0000313" key="15">
    <source>
        <dbReference type="EMBL" id="SKB72507.1"/>
    </source>
</evidence>
<keyword evidence="8" id="KW-0735">Signal-anchor</keyword>
<evidence type="ECO:0000256" key="13">
    <source>
        <dbReference type="ARBA" id="ARBA00023180"/>
    </source>
</evidence>
<dbReference type="EMBL" id="FUZA01000002">
    <property type="protein sequence ID" value="SKB72507.1"/>
    <property type="molecule type" value="Genomic_DNA"/>
</dbReference>
<keyword evidence="7" id="KW-0256">Endoplasmic reticulum</keyword>
<dbReference type="InterPro" id="IPR043538">
    <property type="entry name" value="XYLT"/>
</dbReference>
<dbReference type="GO" id="GO:0050650">
    <property type="term" value="P:chondroitin sulfate proteoglycan biosynthetic process"/>
    <property type="evidence" value="ECO:0007669"/>
    <property type="project" value="TreeGrafter"/>
</dbReference>
<evidence type="ECO:0000256" key="5">
    <source>
        <dbReference type="ARBA" id="ARBA00022692"/>
    </source>
</evidence>
<keyword evidence="12" id="KW-1015">Disulfide bond</keyword>
<evidence type="ECO:0000256" key="9">
    <source>
        <dbReference type="ARBA" id="ARBA00022989"/>
    </source>
</evidence>
<evidence type="ECO:0000256" key="8">
    <source>
        <dbReference type="ARBA" id="ARBA00022968"/>
    </source>
</evidence>
<dbReference type="AlphaFoldDB" id="A0A1T5DLI0"/>
<evidence type="ECO:0000256" key="14">
    <source>
        <dbReference type="ARBA" id="ARBA00042865"/>
    </source>
</evidence>
<dbReference type="GO" id="GO:0016020">
    <property type="term" value="C:membrane"/>
    <property type="evidence" value="ECO:0007669"/>
    <property type="project" value="InterPro"/>
</dbReference>
<evidence type="ECO:0000256" key="4">
    <source>
        <dbReference type="ARBA" id="ARBA00022679"/>
    </source>
</evidence>
<organism evidence="15 16">
    <name type="scientific">Dyadobacter psychrophilus</name>
    <dbReference type="NCBI Taxonomy" id="651661"/>
    <lineage>
        <taxon>Bacteria</taxon>
        <taxon>Pseudomonadati</taxon>
        <taxon>Bacteroidota</taxon>
        <taxon>Cytophagia</taxon>
        <taxon>Cytophagales</taxon>
        <taxon>Spirosomataceae</taxon>
        <taxon>Dyadobacter</taxon>
    </lineage>
</organism>
<keyword evidence="4" id="KW-0808">Transferase</keyword>